<reference evidence="1" key="1">
    <citation type="submission" date="2021-05" db="EMBL/GenBank/DDBJ databases">
        <authorList>
            <person name="Scholz U."/>
            <person name="Mascher M."/>
            <person name="Fiebig A."/>
        </authorList>
    </citation>
    <scope>NUCLEOTIDE SEQUENCE [LARGE SCALE GENOMIC DNA]</scope>
</reference>
<protein>
    <submittedName>
        <fullName evidence="1">Uncharacterized protein</fullName>
    </submittedName>
</protein>
<keyword evidence="2" id="KW-1185">Reference proteome</keyword>
<sequence>MASSRPVPTAGAPPPLRYTTPSERHSLKEAGDVRTVSQKAAPPLPWDENSEAIILEHEEKVNEYQAALAAYLTAKYFSNKTSDKGDRSCRPHCAAVQESRFRLPQTNNSEAKGLDHEENCLIGEAADLDHEEKVNKYQAMLATRLKAKYFSRNAFDKGLAGDMFEEITIQSETIRMSRWPFTSLFADPAKFCLEKRRT</sequence>
<evidence type="ECO:0000313" key="1">
    <source>
        <dbReference type="EnsemblPlants" id="AVESA.00010b.r2.5CG0924700.1.CDS"/>
    </source>
</evidence>
<name>A0ACD5Y6Y9_AVESA</name>
<organism evidence="1 2">
    <name type="scientific">Avena sativa</name>
    <name type="common">Oat</name>
    <dbReference type="NCBI Taxonomy" id="4498"/>
    <lineage>
        <taxon>Eukaryota</taxon>
        <taxon>Viridiplantae</taxon>
        <taxon>Streptophyta</taxon>
        <taxon>Embryophyta</taxon>
        <taxon>Tracheophyta</taxon>
        <taxon>Spermatophyta</taxon>
        <taxon>Magnoliopsida</taxon>
        <taxon>Liliopsida</taxon>
        <taxon>Poales</taxon>
        <taxon>Poaceae</taxon>
        <taxon>BOP clade</taxon>
        <taxon>Pooideae</taxon>
        <taxon>Poodae</taxon>
        <taxon>Poeae</taxon>
        <taxon>Poeae Chloroplast Group 1 (Aveneae type)</taxon>
        <taxon>Aveninae</taxon>
        <taxon>Avena</taxon>
    </lineage>
</organism>
<reference evidence="1" key="2">
    <citation type="submission" date="2025-09" db="UniProtKB">
        <authorList>
            <consortium name="EnsemblPlants"/>
        </authorList>
    </citation>
    <scope>IDENTIFICATION</scope>
</reference>
<dbReference type="Proteomes" id="UP001732700">
    <property type="component" value="Chromosome 5C"/>
</dbReference>
<dbReference type="EnsemblPlants" id="AVESA.00010b.r2.5CG0924700.1">
    <property type="protein sequence ID" value="AVESA.00010b.r2.5CG0924700.1.CDS"/>
    <property type="gene ID" value="AVESA.00010b.r2.5CG0924700"/>
</dbReference>
<evidence type="ECO:0000313" key="2">
    <source>
        <dbReference type="Proteomes" id="UP001732700"/>
    </source>
</evidence>
<proteinExistence type="predicted"/>
<accession>A0ACD5Y6Y9</accession>